<protein>
    <recommendedName>
        <fullName evidence="6">ARID domain-containing protein</fullName>
    </recommendedName>
</protein>
<evidence type="ECO:0000313" key="8">
    <source>
        <dbReference type="Proteomes" id="UP001314263"/>
    </source>
</evidence>
<evidence type="ECO:0000256" key="3">
    <source>
        <dbReference type="ARBA" id="ARBA00023163"/>
    </source>
</evidence>
<evidence type="ECO:0000256" key="1">
    <source>
        <dbReference type="ARBA" id="ARBA00023015"/>
    </source>
</evidence>
<dbReference type="InterPro" id="IPR010919">
    <property type="entry name" value="SAND-like_dom_sf"/>
</dbReference>
<evidence type="ECO:0000313" key="7">
    <source>
        <dbReference type="EMBL" id="CAK0784213.1"/>
    </source>
</evidence>
<dbReference type="GO" id="GO:0006357">
    <property type="term" value="P:regulation of transcription by RNA polymerase II"/>
    <property type="evidence" value="ECO:0007669"/>
    <property type="project" value="InterPro"/>
</dbReference>
<dbReference type="PROSITE" id="PS51011">
    <property type="entry name" value="ARID"/>
    <property type="match status" value="1"/>
</dbReference>
<feature type="compositionally biased region" description="Basic and acidic residues" evidence="5">
    <location>
        <begin position="698"/>
        <end position="716"/>
    </location>
</feature>
<feature type="region of interest" description="Disordered" evidence="5">
    <location>
        <begin position="551"/>
        <end position="574"/>
    </location>
</feature>
<feature type="compositionally biased region" description="Polar residues" evidence="5">
    <location>
        <begin position="173"/>
        <end position="189"/>
    </location>
</feature>
<gene>
    <name evidence="7" type="ORF">CVIRNUC_007417</name>
</gene>
<dbReference type="PANTHER" id="PTHR15348">
    <property type="entry name" value="AT-RICH INTERACTIVE DOMAIN-CONTAINING PROTEIN ARID DOMAIN- CONTAINING PROTEIN DEAD RINGER PROTEIN B-CELL REGULATOR OF IGH TRANSCRIPTION BRIGHT"/>
    <property type="match status" value="1"/>
</dbReference>
<evidence type="ECO:0000259" key="6">
    <source>
        <dbReference type="PROSITE" id="PS51011"/>
    </source>
</evidence>
<feature type="compositionally biased region" description="Low complexity" evidence="5">
    <location>
        <begin position="142"/>
        <end position="155"/>
    </location>
</feature>
<dbReference type="GO" id="GO:0005634">
    <property type="term" value="C:nucleus"/>
    <property type="evidence" value="ECO:0007669"/>
    <property type="project" value="TreeGrafter"/>
</dbReference>
<comment type="caution">
    <text evidence="7">The sequence shown here is derived from an EMBL/GenBank/DDBJ whole genome shotgun (WGS) entry which is preliminary data.</text>
</comment>
<dbReference type="Pfam" id="PF01388">
    <property type="entry name" value="ARID"/>
    <property type="match status" value="1"/>
</dbReference>
<keyword evidence="1" id="KW-0805">Transcription regulation</keyword>
<feature type="region of interest" description="Disordered" evidence="5">
    <location>
        <begin position="86"/>
        <end position="110"/>
    </location>
</feature>
<dbReference type="SMART" id="SM00501">
    <property type="entry name" value="BRIGHT"/>
    <property type="match status" value="1"/>
</dbReference>
<sequence>MSSVETIKICCGDVVGDLSLVTGRVLCQGDWISTGEFERYGGRGQSKKWKQSVRVINGNGTTGKLIGDWLTDKGLDVRNNKVIKLGELPSPGQATSAPQPRQQAVTPPDARRELATALNQKIHSAFSMARPAEAQSNRTAMQQGSAGLQQSLQQQAPPPQLQGLRSTPPAPSMQMSCQQGSMHTSASQAGISGYPATAATLPMCQTPQPYAASPKAAGAASRESGQISLSTPGRTPLAGTVQQHAAQSAMPLGQAEQQEVRVCPASTSTAIAQAQQPGSRFAGTTAERAIPAIVPVPKPLPHIQAVQSSAHAHAAPREPMLYTDSKSIPTPPQHLQPEVLLAPTSLRQSDTLIFGFIPGDPTVLPNKLLDLPPSSTRTIKDLATMSSSELLVLGQNSAASPLGAMLPEQPGVLPEREAFLTGHRPQKRPRPVSISSAPLSGNEAAAQVGLYMAGDLKDEPWHAFGLSKAPILGGKSLNLRQFYKAVQSYGGFAACVANKCFAKVTTKLGIDKGAMTNASFLLRNYYTKFLLPYEQQMQILEAAEGTHKRLEAAAQEPLSPSSGEAKPADVASDSAMQDAKAGLSVAAAQSKPVRETATEVVDLLDDSEDQVPIDTSTSGVDVTPLENALLQPESADHRQAQGSTAASLGCQGGSVLNSSLEEAHKTSQWATKADWSSARGQIMLTDVIPLQASGMHEHALQAKKAEQKPSRSENSDIRISVSTQLEQSNGSDIQNAVSTQQEQNKTDSSSVQISICN</sequence>
<dbReference type="GO" id="GO:0003677">
    <property type="term" value="F:DNA binding"/>
    <property type="evidence" value="ECO:0007669"/>
    <property type="project" value="UniProtKB-KW"/>
</dbReference>
<dbReference type="InterPro" id="IPR036431">
    <property type="entry name" value="ARID_dom_sf"/>
</dbReference>
<feature type="compositionally biased region" description="Low complexity" evidence="5">
    <location>
        <begin position="211"/>
        <end position="220"/>
    </location>
</feature>
<dbReference type="InterPro" id="IPR045147">
    <property type="entry name" value="ARI3A/B/C"/>
</dbReference>
<dbReference type="EMBL" id="CAUYUE010000010">
    <property type="protein sequence ID" value="CAK0784213.1"/>
    <property type="molecule type" value="Genomic_DNA"/>
</dbReference>
<evidence type="ECO:0000256" key="5">
    <source>
        <dbReference type="SAM" id="MobiDB-lite"/>
    </source>
</evidence>
<dbReference type="Gene3D" id="1.10.150.60">
    <property type="entry name" value="ARID DNA-binding domain"/>
    <property type="match status" value="1"/>
</dbReference>
<dbReference type="SMART" id="SM01014">
    <property type="entry name" value="ARID"/>
    <property type="match status" value="1"/>
</dbReference>
<evidence type="ECO:0000256" key="4">
    <source>
        <dbReference type="ARBA" id="ARBA00023242"/>
    </source>
</evidence>
<proteinExistence type="predicted"/>
<feature type="region of interest" description="Disordered" evidence="5">
    <location>
        <begin position="130"/>
        <end position="189"/>
    </location>
</feature>
<feature type="compositionally biased region" description="Polar residues" evidence="5">
    <location>
        <begin position="720"/>
        <end position="757"/>
    </location>
</feature>
<dbReference type="Gene3D" id="3.10.390.10">
    <property type="entry name" value="SAND domain-like"/>
    <property type="match status" value="1"/>
</dbReference>
<keyword evidence="3" id="KW-0804">Transcription</keyword>
<dbReference type="SUPFAM" id="SSF46774">
    <property type="entry name" value="ARID-like"/>
    <property type="match status" value="1"/>
</dbReference>
<dbReference type="InterPro" id="IPR001606">
    <property type="entry name" value="ARID_dom"/>
</dbReference>
<feature type="compositionally biased region" description="Polar residues" evidence="5">
    <location>
        <begin position="92"/>
        <end position="105"/>
    </location>
</feature>
<reference evidence="7 8" key="1">
    <citation type="submission" date="2023-10" db="EMBL/GenBank/DDBJ databases">
        <authorList>
            <person name="Maclean D."/>
            <person name="Macfadyen A."/>
        </authorList>
    </citation>
    <scope>NUCLEOTIDE SEQUENCE [LARGE SCALE GENOMIC DNA]</scope>
</reference>
<keyword evidence="4" id="KW-0539">Nucleus</keyword>
<dbReference type="AlphaFoldDB" id="A0AAV1IEA5"/>
<feature type="domain" description="ARID" evidence="6">
    <location>
        <begin position="445"/>
        <end position="538"/>
    </location>
</feature>
<name>A0AAV1IEA5_9CHLO</name>
<keyword evidence="8" id="KW-1185">Reference proteome</keyword>
<dbReference type="PANTHER" id="PTHR15348:SF0">
    <property type="entry name" value="PROTEIN DEAD RINGER"/>
    <property type="match status" value="1"/>
</dbReference>
<feature type="region of interest" description="Disordered" evidence="5">
    <location>
        <begin position="698"/>
        <end position="757"/>
    </location>
</feature>
<evidence type="ECO:0000256" key="2">
    <source>
        <dbReference type="ARBA" id="ARBA00023125"/>
    </source>
</evidence>
<dbReference type="Proteomes" id="UP001314263">
    <property type="component" value="Unassembled WGS sequence"/>
</dbReference>
<dbReference type="SUPFAM" id="SSF63763">
    <property type="entry name" value="SAND domain-like"/>
    <property type="match status" value="1"/>
</dbReference>
<organism evidence="7 8">
    <name type="scientific">Coccomyxa viridis</name>
    <dbReference type="NCBI Taxonomy" id="1274662"/>
    <lineage>
        <taxon>Eukaryota</taxon>
        <taxon>Viridiplantae</taxon>
        <taxon>Chlorophyta</taxon>
        <taxon>core chlorophytes</taxon>
        <taxon>Trebouxiophyceae</taxon>
        <taxon>Trebouxiophyceae incertae sedis</taxon>
        <taxon>Coccomyxaceae</taxon>
        <taxon>Coccomyxa</taxon>
    </lineage>
</organism>
<dbReference type="CDD" id="cd16100">
    <property type="entry name" value="ARID"/>
    <property type="match status" value="1"/>
</dbReference>
<dbReference type="InterPro" id="IPR000770">
    <property type="entry name" value="SAND_dom"/>
</dbReference>
<feature type="region of interest" description="Disordered" evidence="5">
    <location>
        <begin position="210"/>
        <end position="229"/>
    </location>
</feature>
<keyword evidence="2" id="KW-0238">DNA-binding</keyword>
<accession>A0AAV1IEA5</accession>
<dbReference type="Pfam" id="PF01342">
    <property type="entry name" value="SAND"/>
    <property type="match status" value="1"/>
</dbReference>